<accession>G2KM67</accession>
<dbReference type="PANTHER" id="PTHR37938">
    <property type="entry name" value="BLL0215 PROTEIN"/>
    <property type="match status" value="1"/>
</dbReference>
<dbReference type="PANTHER" id="PTHR37938:SF1">
    <property type="entry name" value="BLL0215 PROTEIN"/>
    <property type="match status" value="1"/>
</dbReference>
<keyword evidence="1" id="KW-0472">Membrane</keyword>
<feature type="transmembrane region" description="Helical" evidence="1">
    <location>
        <begin position="53"/>
        <end position="79"/>
    </location>
</feature>
<reference evidence="3 4" key="1">
    <citation type="journal article" date="2011" name="BMC Genomics">
        <title>Genomic insights into an obligate epibiotic bacterial predator: Micavibrio aeruginosavorus ARL-13.</title>
        <authorList>
            <person name="Wang Z."/>
            <person name="Kadouri D."/>
            <person name="Wu M."/>
        </authorList>
    </citation>
    <scope>NUCLEOTIDE SEQUENCE [LARGE SCALE GENOMIC DNA]</scope>
    <source>
        <strain evidence="3 4">ARL-13</strain>
    </source>
</reference>
<keyword evidence="1" id="KW-0812">Transmembrane</keyword>
<dbReference type="Pfam" id="PF03703">
    <property type="entry name" value="bPH_2"/>
    <property type="match status" value="1"/>
</dbReference>
<dbReference type="STRING" id="856793.MICA_1850"/>
<evidence type="ECO:0000313" key="4">
    <source>
        <dbReference type="Proteomes" id="UP000009286"/>
    </source>
</evidence>
<dbReference type="HOGENOM" id="CLU_111557_1_0_5"/>
<evidence type="ECO:0000313" key="3">
    <source>
        <dbReference type="EMBL" id="AEP10161.1"/>
    </source>
</evidence>
<dbReference type="KEGG" id="mai:MICA_1850"/>
<proteinExistence type="predicted"/>
<protein>
    <submittedName>
        <fullName evidence="3">Bacterial membrane flanked domain protein</fullName>
    </submittedName>
</protein>
<dbReference type="InterPro" id="IPR005182">
    <property type="entry name" value="YdbS-like_PH"/>
</dbReference>
<evidence type="ECO:0000256" key="1">
    <source>
        <dbReference type="SAM" id="Phobius"/>
    </source>
</evidence>
<sequence>MTEVRKNTRPVNQESRSDLYVRTLLRDGETLTLMGQIHYGIYWKAAALGGLSLILLLTVFNLGVFMLIITALTLIYAALTKHYLLLALTNKNVIIRFGIINLDTVQVQMNRIESVQLARTIMGRLLGYASVVVTGTGNRVMMIPFIANADQFRAALEHQLNARDDAQMKNQDA</sequence>
<dbReference type="AlphaFoldDB" id="G2KM67"/>
<dbReference type="Proteomes" id="UP000009286">
    <property type="component" value="Chromosome"/>
</dbReference>
<keyword evidence="1" id="KW-1133">Transmembrane helix</keyword>
<organism evidence="3 4">
    <name type="scientific">Micavibrio aeruginosavorus (strain ARL-13)</name>
    <dbReference type="NCBI Taxonomy" id="856793"/>
    <lineage>
        <taxon>Bacteria</taxon>
        <taxon>Pseudomonadati</taxon>
        <taxon>Bdellovibrionota</taxon>
        <taxon>Bdellovibrionia</taxon>
        <taxon>Bdellovibrionales</taxon>
        <taxon>Pseudobdellovibrionaceae</taxon>
        <taxon>Micavibrio</taxon>
    </lineage>
</organism>
<keyword evidence="4" id="KW-1185">Reference proteome</keyword>
<dbReference type="eggNOG" id="COG3428">
    <property type="taxonomic scope" value="Bacteria"/>
</dbReference>
<dbReference type="RefSeq" id="WP_014103384.1">
    <property type="nucleotide sequence ID" value="NC_016026.1"/>
</dbReference>
<gene>
    <name evidence="3" type="ordered locus">MICA_1850</name>
</gene>
<evidence type="ECO:0000259" key="2">
    <source>
        <dbReference type="Pfam" id="PF03703"/>
    </source>
</evidence>
<dbReference type="EMBL" id="CP002382">
    <property type="protein sequence ID" value="AEP10161.1"/>
    <property type="molecule type" value="Genomic_DNA"/>
</dbReference>
<name>G2KM67_MICAA</name>
<dbReference type="OrthoDB" id="7364486at2"/>
<feature type="domain" description="YdbS-like PH" evidence="2">
    <location>
        <begin position="87"/>
        <end position="153"/>
    </location>
</feature>